<comment type="caution">
    <text evidence="1">The sequence shown here is derived from an EMBL/GenBank/DDBJ whole genome shotgun (WGS) entry which is preliminary data.</text>
</comment>
<accession>A0A699V040</accession>
<sequence>MDWLSYHRAIIDCYKKIVRIPLLNGKILKIQGERPEKDHGSLACIKADEKKLDDICVVRDFPKVFPDDLPGLPPVREIEFCIDLIPGALPVMKSPYRLAPSEMSELSNQLKELQEKGFI</sequence>
<gene>
    <name evidence="1" type="ORF">Tci_900119</name>
</gene>
<dbReference type="PANTHER" id="PTHR15503:SF42">
    <property type="entry name" value="ZINC FINGER, CCHC-TYPE, RETROTRANSPOSON GAG DOMAIN, ASPARTIC PEPTIDASE DOMAIN PROTEIN-RELATED"/>
    <property type="match status" value="1"/>
</dbReference>
<name>A0A699V040_TANCI</name>
<protein>
    <submittedName>
        <fullName evidence="1">Putative reverse transcriptase domain-containing protein</fullName>
    </submittedName>
</protein>
<keyword evidence="1" id="KW-0548">Nucleotidyltransferase</keyword>
<dbReference type="EMBL" id="BKCJ011382812">
    <property type="protein sequence ID" value="GFD28150.1"/>
    <property type="molecule type" value="Genomic_DNA"/>
</dbReference>
<proteinExistence type="predicted"/>
<dbReference type="AlphaFoldDB" id="A0A699V040"/>
<reference evidence="1" key="1">
    <citation type="journal article" date="2019" name="Sci. Rep.">
        <title>Draft genome of Tanacetum cinerariifolium, the natural source of mosquito coil.</title>
        <authorList>
            <person name="Yamashiro T."/>
            <person name="Shiraishi A."/>
            <person name="Satake H."/>
            <person name="Nakayama K."/>
        </authorList>
    </citation>
    <scope>NUCLEOTIDE SEQUENCE</scope>
</reference>
<organism evidence="1">
    <name type="scientific">Tanacetum cinerariifolium</name>
    <name type="common">Dalmatian daisy</name>
    <name type="synonym">Chrysanthemum cinerariifolium</name>
    <dbReference type="NCBI Taxonomy" id="118510"/>
    <lineage>
        <taxon>Eukaryota</taxon>
        <taxon>Viridiplantae</taxon>
        <taxon>Streptophyta</taxon>
        <taxon>Embryophyta</taxon>
        <taxon>Tracheophyta</taxon>
        <taxon>Spermatophyta</taxon>
        <taxon>Magnoliopsida</taxon>
        <taxon>eudicotyledons</taxon>
        <taxon>Gunneridae</taxon>
        <taxon>Pentapetalae</taxon>
        <taxon>asterids</taxon>
        <taxon>campanulids</taxon>
        <taxon>Asterales</taxon>
        <taxon>Asteraceae</taxon>
        <taxon>Asteroideae</taxon>
        <taxon>Anthemideae</taxon>
        <taxon>Anthemidinae</taxon>
        <taxon>Tanacetum</taxon>
    </lineage>
</organism>
<dbReference type="Gene3D" id="3.10.10.10">
    <property type="entry name" value="HIV Type 1 Reverse Transcriptase, subunit A, domain 1"/>
    <property type="match status" value="1"/>
</dbReference>
<feature type="non-terminal residue" evidence="1">
    <location>
        <position position="119"/>
    </location>
</feature>
<dbReference type="InterPro" id="IPR032567">
    <property type="entry name" value="RTL1-rel"/>
</dbReference>
<dbReference type="InterPro" id="IPR043502">
    <property type="entry name" value="DNA/RNA_pol_sf"/>
</dbReference>
<keyword evidence="1" id="KW-0695">RNA-directed DNA polymerase</keyword>
<dbReference type="SUPFAM" id="SSF56672">
    <property type="entry name" value="DNA/RNA polymerases"/>
    <property type="match status" value="1"/>
</dbReference>
<keyword evidence="1" id="KW-0808">Transferase</keyword>
<dbReference type="PANTHER" id="PTHR15503">
    <property type="entry name" value="LDOC1 RELATED"/>
    <property type="match status" value="1"/>
</dbReference>
<evidence type="ECO:0000313" key="1">
    <source>
        <dbReference type="EMBL" id="GFD28150.1"/>
    </source>
</evidence>
<dbReference type="GO" id="GO:0003964">
    <property type="term" value="F:RNA-directed DNA polymerase activity"/>
    <property type="evidence" value="ECO:0007669"/>
    <property type="project" value="UniProtKB-KW"/>
</dbReference>